<keyword evidence="9" id="KW-0732">Signal</keyword>
<dbReference type="EC" id="3.4.14.11" evidence="3"/>
<dbReference type="Pfam" id="PF08530">
    <property type="entry name" value="PepX_C"/>
    <property type="match status" value="1"/>
</dbReference>
<dbReference type="SUPFAM" id="SSF49785">
    <property type="entry name" value="Galactose-binding domain-like"/>
    <property type="match status" value="1"/>
</dbReference>
<feature type="domain" description="Xaa-Pro dipeptidyl-peptidase C-terminal" evidence="10">
    <location>
        <begin position="405"/>
        <end position="612"/>
    </location>
</feature>
<dbReference type="Pfam" id="PF02129">
    <property type="entry name" value="Peptidase_S15"/>
    <property type="match status" value="1"/>
</dbReference>
<evidence type="ECO:0000256" key="6">
    <source>
        <dbReference type="ARBA" id="ARBA00022801"/>
    </source>
</evidence>
<dbReference type="RefSeq" id="WP_231484496.1">
    <property type="nucleotide sequence ID" value="NZ_BAAAZO010000010.1"/>
</dbReference>
<evidence type="ECO:0000256" key="3">
    <source>
        <dbReference type="ARBA" id="ARBA00012463"/>
    </source>
</evidence>
<dbReference type="PRINTS" id="PR00923">
    <property type="entry name" value="LACTOPTASE"/>
</dbReference>
<evidence type="ECO:0000256" key="1">
    <source>
        <dbReference type="ARBA" id="ARBA00000123"/>
    </source>
</evidence>
<sequence length="619" mass="67849">MKPSTHRSPLALALTLLSAGAMLGASLIAVAPANASTASSRPSPDSTTAARPDGLLVAGGMTQPVYAAAAVIKERIWVETVVDTDADGHHDRVAIDIERPAAKGRVASILEASPYWDCCQDVANHRVDVPRLPQERIGLGQGVLTTRSVVKSQAAQARRAAAGTAERYVPRGYASVQAQTIGTGASDGCPTSGDQNETLSVTAVIDWLAGRGRGFHQDGTPAEATWSTGKVGMIGTSYNGTLAQQAATTGIDGLKTIVPVSAISSWYDYYRANGLVVAPGTYQGEDTDILARFVISDRQKKICEPMIKKMEHDQDRVTGDWSRFWQDRDYVRSASKIKASVFVVHGLNDWNVKTSQVEQFWDVLSRSNVPRKIWWHQDGHGGPSYDDDTYTLPNGKTRTFDDTVNRWMDHWLYGVDNGIEKEPRAIIQRENRTYRTYGDWPDNRVHNRRYSLASLGGTRRVQSFVDAGAKKTARTLVATPARANPNRLAYRTPKLNEATRISGAAQVRLKLSVNNRRDANVTALLVDYAPNGKATIVSRGWMDPQNRTSIRHSRPLVKGRFYALKFGLQPKDYVFAAGHRIGLVVISTDFAYTLRPTPGTKLRVKPGSSQVSLPVVKRV</sequence>
<dbReference type="Gene3D" id="2.60.120.260">
    <property type="entry name" value="Galactose-binding domain-like"/>
    <property type="match status" value="1"/>
</dbReference>
<dbReference type="Gene3D" id="3.40.50.1820">
    <property type="entry name" value="alpha/beta hydrolase"/>
    <property type="match status" value="1"/>
</dbReference>
<dbReference type="SMART" id="SM00939">
    <property type="entry name" value="PepX_C"/>
    <property type="match status" value="1"/>
</dbReference>
<dbReference type="SUPFAM" id="SSF53474">
    <property type="entry name" value="alpha/beta-Hydrolases"/>
    <property type="match status" value="1"/>
</dbReference>
<evidence type="ECO:0000259" key="10">
    <source>
        <dbReference type="SMART" id="SM00939"/>
    </source>
</evidence>
<protein>
    <recommendedName>
        <fullName evidence="3">Xaa-Pro dipeptidyl-peptidase</fullName>
        <ecNumber evidence="3">3.4.14.11</ecNumber>
    </recommendedName>
    <alternativeName>
        <fullName evidence="8">X-prolyl-dipeptidyl aminopeptidase</fullName>
    </alternativeName>
</protein>
<evidence type="ECO:0000256" key="5">
    <source>
        <dbReference type="ARBA" id="ARBA00022670"/>
    </source>
</evidence>
<dbReference type="Proteomes" id="UP001501074">
    <property type="component" value="Unassembled WGS sequence"/>
</dbReference>
<feature type="chain" id="PRO_5046814934" description="Xaa-Pro dipeptidyl-peptidase" evidence="9">
    <location>
        <begin position="36"/>
        <end position="619"/>
    </location>
</feature>
<evidence type="ECO:0000256" key="9">
    <source>
        <dbReference type="SAM" id="SignalP"/>
    </source>
</evidence>
<comment type="caution">
    <text evidence="11">The sequence shown here is derived from an EMBL/GenBank/DDBJ whole genome shotgun (WGS) entry which is preliminary data.</text>
</comment>
<dbReference type="InterPro" id="IPR029058">
    <property type="entry name" value="AB_hydrolase_fold"/>
</dbReference>
<dbReference type="NCBIfam" id="NF003780">
    <property type="entry name" value="PRK05371.1-1"/>
    <property type="match status" value="1"/>
</dbReference>
<evidence type="ECO:0000313" key="11">
    <source>
        <dbReference type="EMBL" id="GAA3628696.1"/>
    </source>
</evidence>
<keyword evidence="7" id="KW-0720">Serine protease</keyword>
<keyword evidence="6" id="KW-0378">Hydrolase</keyword>
<feature type="signal peptide" evidence="9">
    <location>
        <begin position="1"/>
        <end position="35"/>
    </location>
</feature>
<keyword evidence="4" id="KW-0031">Aminopeptidase</keyword>
<comment type="similarity">
    <text evidence="2">Belongs to the peptidase S15 family.</text>
</comment>
<dbReference type="InterPro" id="IPR008252">
    <property type="entry name" value="Pept_S15_Xpro"/>
</dbReference>
<dbReference type="EMBL" id="BAAAZO010000010">
    <property type="protein sequence ID" value="GAA3628696.1"/>
    <property type="molecule type" value="Genomic_DNA"/>
</dbReference>
<proteinExistence type="inferred from homology"/>
<comment type="catalytic activity">
    <reaction evidence="1">
        <text>Hydrolyzes Xaa-Pro-|- bonds to release unblocked, N-terminal dipeptides from substrates including Ala-Pro-|-p-nitroanilide and (sequentially) Tyr-Pro-|-Phe-Pro-|-Gly-Pro-|-Ile.</text>
        <dbReference type="EC" id="3.4.14.11"/>
    </reaction>
</comment>
<evidence type="ECO:0000256" key="2">
    <source>
        <dbReference type="ARBA" id="ARBA00010819"/>
    </source>
</evidence>
<evidence type="ECO:0000256" key="4">
    <source>
        <dbReference type="ARBA" id="ARBA00022438"/>
    </source>
</evidence>
<name>A0ABP7ABE6_9ACTN</name>
<keyword evidence="12" id="KW-1185">Reference proteome</keyword>
<dbReference type="Gene3D" id="1.10.246.70">
    <property type="match status" value="1"/>
</dbReference>
<evidence type="ECO:0000256" key="7">
    <source>
        <dbReference type="ARBA" id="ARBA00022825"/>
    </source>
</evidence>
<accession>A0ABP7ABE6</accession>
<dbReference type="InterPro" id="IPR008979">
    <property type="entry name" value="Galactose-bd-like_sf"/>
</dbReference>
<keyword evidence="5" id="KW-0645">Protease</keyword>
<organism evidence="11 12">
    <name type="scientific">Kineosporia mesophila</name>
    <dbReference type="NCBI Taxonomy" id="566012"/>
    <lineage>
        <taxon>Bacteria</taxon>
        <taxon>Bacillati</taxon>
        <taxon>Actinomycetota</taxon>
        <taxon>Actinomycetes</taxon>
        <taxon>Kineosporiales</taxon>
        <taxon>Kineosporiaceae</taxon>
        <taxon>Kineosporia</taxon>
    </lineage>
</organism>
<gene>
    <name evidence="11" type="ORF">GCM10022223_52690</name>
</gene>
<reference evidence="12" key="1">
    <citation type="journal article" date="2019" name="Int. J. Syst. Evol. Microbiol.">
        <title>The Global Catalogue of Microorganisms (GCM) 10K type strain sequencing project: providing services to taxonomists for standard genome sequencing and annotation.</title>
        <authorList>
            <consortium name="The Broad Institute Genomics Platform"/>
            <consortium name="The Broad Institute Genome Sequencing Center for Infectious Disease"/>
            <person name="Wu L."/>
            <person name="Ma J."/>
        </authorList>
    </citation>
    <scope>NUCLEOTIDE SEQUENCE [LARGE SCALE GENOMIC DNA]</scope>
    <source>
        <strain evidence="12">JCM 16902</strain>
    </source>
</reference>
<dbReference type="InterPro" id="IPR000383">
    <property type="entry name" value="Xaa-Pro-like_dom"/>
</dbReference>
<dbReference type="InterPro" id="IPR013736">
    <property type="entry name" value="Xaa-Pro_dipept_C"/>
</dbReference>
<evidence type="ECO:0000256" key="8">
    <source>
        <dbReference type="ARBA" id="ARBA00030045"/>
    </source>
</evidence>
<evidence type="ECO:0000313" key="12">
    <source>
        <dbReference type="Proteomes" id="UP001501074"/>
    </source>
</evidence>